<evidence type="ECO:0000256" key="3">
    <source>
        <dbReference type="ARBA" id="ARBA00023015"/>
    </source>
</evidence>
<dbReference type="SUPFAM" id="SSF46785">
    <property type="entry name" value="Winged helix' DNA-binding domain"/>
    <property type="match status" value="1"/>
</dbReference>
<dbReference type="PROSITE" id="PS50931">
    <property type="entry name" value="HTH_LYSR"/>
    <property type="match status" value="1"/>
</dbReference>
<evidence type="ECO:0000313" key="7">
    <source>
        <dbReference type="EMBL" id="QDL32684.1"/>
    </source>
</evidence>
<keyword evidence="3" id="KW-0805">Transcription regulation</keyword>
<dbReference type="GO" id="GO:0003700">
    <property type="term" value="F:DNA-binding transcription factor activity"/>
    <property type="evidence" value="ECO:0007669"/>
    <property type="project" value="InterPro"/>
</dbReference>
<dbReference type="InterPro" id="IPR036388">
    <property type="entry name" value="WH-like_DNA-bd_sf"/>
</dbReference>
<protein>
    <submittedName>
        <fullName evidence="7">LysR family transcriptional regulator</fullName>
    </submittedName>
</protein>
<keyword evidence="4" id="KW-0238">DNA-binding</keyword>
<gene>
    <name evidence="7" type="ORF">EGO53_13160</name>
</gene>
<dbReference type="InterPro" id="IPR036390">
    <property type="entry name" value="WH_DNA-bd_sf"/>
</dbReference>
<feature type="domain" description="HTH lysR-type" evidence="6">
    <location>
        <begin position="1"/>
        <end position="59"/>
    </location>
</feature>
<dbReference type="RefSeq" id="WP_142815467.1">
    <property type="nucleotide sequence ID" value="NZ_CP033893.1"/>
</dbReference>
<keyword evidence="2" id="KW-0678">Repressor</keyword>
<proteinExistence type="inferred from homology"/>
<evidence type="ECO:0000256" key="1">
    <source>
        <dbReference type="ARBA" id="ARBA00009437"/>
    </source>
</evidence>
<dbReference type="EMBL" id="CP033893">
    <property type="protein sequence ID" value="QDL32684.1"/>
    <property type="molecule type" value="Genomic_DNA"/>
</dbReference>
<dbReference type="Pfam" id="PF03466">
    <property type="entry name" value="LysR_substrate"/>
    <property type="match status" value="1"/>
</dbReference>
<dbReference type="Proteomes" id="UP000317572">
    <property type="component" value="Chromosome"/>
</dbReference>
<evidence type="ECO:0000259" key="6">
    <source>
        <dbReference type="PROSITE" id="PS50931"/>
    </source>
</evidence>
<evidence type="ECO:0000313" key="8">
    <source>
        <dbReference type="Proteomes" id="UP000317572"/>
    </source>
</evidence>
<organism evidence="7 8">
    <name type="scientific">Serratia liquefaciens</name>
    <dbReference type="NCBI Taxonomy" id="614"/>
    <lineage>
        <taxon>Bacteria</taxon>
        <taxon>Pseudomonadati</taxon>
        <taxon>Pseudomonadota</taxon>
        <taxon>Gammaproteobacteria</taxon>
        <taxon>Enterobacterales</taxon>
        <taxon>Yersiniaceae</taxon>
        <taxon>Serratia</taxon>
    </lineage>
</organism>
<comment type="similarity">
    <text evidence="1">Belongs to the LysR transcriptional regulatory family.</text>
</comment>
<dbReference type="InterPro" id="IPR005119">
    <property type="entry name" value="LysR_subst-bd"/>
</dbReference>
<dbReference type="STRING" id="614.XJ20_14320"/>
<dbReference type="FunFam" id="1.10.10.10:FF:000001">
    <property type="entry name" value="LysR family transcriptional regulator"/>
    <property type="match status" value="1"/>
</dbReference>
<dbReference type="InterPro" id="IPR058163">
    <property type="entry name" value="LysR-type_TF_proteobact-type"/>
</dbReference>
<dbReference type="PANTHER" id="PTHR30537:SF72">
    <property type="entry name" value="LYSR FAMILY TRANSCRIPTIONAL REGULATOR"/>
    <property type="match status" value="1"/>
</dbReference>
<dbReference type="CDD" id="cd08422">
    <property type="entry name" value="PBP2_CrgA_like"/>
    <property type="match status" value="1"/>
</dbReference>
<sequence>MNELHALRVFCQVVEMEGFSQAATKLGLSPASITYSINQLEKQFQQPLFKRSTRRFSLTAAGERCYRSAQEILQQFDRLTNDMSDEFEQPRGPLRVEIASMLSSMHIAPALPAFLAQYPEIQLSVSVSDRLVNPVEDRADVFIRIGANDVPDMVSRKLFQPHYLCCGSIVYFDRYGRPEHPQQLQQHVRLGFIRSGEAMADPWQFIRNEQVYQLPPSPLLSFNHSQSLCEVAKNHLGLVYLLDCTLESYLLAGTLEPVLQEWAPIGAPVNILYPRLRDRSHKIRVFVDFISTLFSGKQEKGSA</sequence>
<dbReference type="Pfam" id="PF00126">
    <property type="entry name" value="HTH_1"/>
    <property type="match status" value="1"/>
</dbReference>
<dbReference type="AlphaFoldDB" id="A0A515CWZ5"/>
<name>A0A515CWZ5_SERLI</name>
<evidence type="ECO:0000256" key="2">
    <source>
        <dbReference type="ARBA" id="ARBA00022491"/>
    </source>
</evidence>
<dbReference type="PANTHER" id="PTHR30537">
    <property type="entry name" value="HTH-TYPE TRANSCRIPTIONAL REGULATOR"/>
    <property type="match status" value="1"/>
</dbReference>
<accession>A0A515CWZ5</accession>
<dbReference type="Gene3D" id="3.40.190.290">
    <property type="match status" value="1"/>
</dbReference>
<evidence type="ECO:0000256" key="4">
    <source>
        <dbReference type="ARBA" id="ARBA00023125"/>
    </source>
</evidence>
<dbReference type="GO" id="GO:0006351">
    <property type="term" value="P:DNA-templated transcription"/>
    <property type="evidence" value="ECO:0007669"/>
    <property type="project" value="TreeGrafter"/>
</dbReference>
<dbReference type="InterPro" id="IPR000847">
    <property type="entry name" value="LysR_HTH_N"/>
</dbReference>
<dbReference type="GO" id="GO:0043565">
    <property type="term" value="F:sequence-specific DNA binding"/>
    <property type="evidence" value="ECO:0007669"/>
    <property type="project" value="TreeGrafter"/>
</dbReference>
<evidence type="ECO:0000256" key="5">
    <source>
        <dbReference type="ARBA" id="ARBA00023163"/>
    </source>
</evidence>
<dbReference type="Gene3D" id="1.10.10.10">
    <property type="entry name" value="Winged helix-like DNA-binding domain superfamily/Winged helix DNA-binding domain"/>
    <property type="match status" value="1"/>
</dbReference>
<reference evidence="7 8" key="1">
    <citation type="submission" date="2018-11" db="EMBL/GenBank/DDBJ databases">
        <title>The first complete genome of Serratia liquefaciens isolated from metalophyte plant revel distinctness adaptive mechanisms in an extreme habitat.</title>
        <authorList>
            <person name="Caneschi W.L."/>
            <person name="Sanchez A.B."/>
            <person name="Felestrino E.B."/>
            <person name="Assis R.A.B."/>
            <person name="Lemes C.G.C."/>
            <person name="Cordeiro I.F."/>
            <person name="Fonseca N.P."/>
            <person name="Villa M."/>
            <person name="Vieira I.T."/>
            <person name="Moraes L.A."/>
            <person name="Kamino L.H.Y."/>
            <person name="do Carmo F."/>
            <person name="Garcia C.M."/>
            <person name="Almeida N.F."/>
            <person name="Silva R.S."/>
            <person name="Ferro J.A."/>
            <person name="Ferro M.I.T."/>
            <person name="Varani A.M."/>
            <person name="Ferreira R.M."/>
            <person name="dos Santos V.L."/>
            <person name="Silva U.C."/>
            <person name="Setubal J.C."/>
            <person name="Moreira L.M."/>
        </authorList>
    </citation>
    <scope>NUCLEOTIDE SEQUENCE [LARGE SCALE GENOMIC DNA]</scope>
    <source>
        <strain evidence="7 8">FG3</strain>
    </source>
</reference>
<dbReference type="SUPFAM" id="SSF53850">
    <property type="entry name" value="Periplasmic binding protein-like II"/>
    <property type="match status" value="1"/>
</dbReference>
<keyword evidence="5" id="KW-0804">Transcription</keyword>